<keyword evidence="1 2" id="KW-0732">Signal</keyword>
<evidence type="ECO:0008006" key="5">
    <source>
        <dbReference type="Google" id="ProtNLM"/>
    </source>
</evidence>
<reference evidence="3 4" key="1">
    <citation type="submission" date="2016-01" db="EMBL/GenBank/DDBJ databases">
        <authorList>
            <person name="Oliw E.H."/>
        </authorList>
    </citation>
    <scope>NUCLEOTIDE SEQUENCE [LARGE SCALE GENOMIC DNA]</scope>
    <source>
        <strain evidence="3">LMG 27134</strain>
    </source>
</reference>
<organism evidence="3 4">
    <name type="scientific">Caballeronia udeis</name>
    <dbReference type="NCBI Taxonomy" id="1232866"/>
    <lineage>
        <taxon>Bacteria</taxon>
        <taxon>Pseudomonadati</taxon>
        <taxon>Pseudomonadota</taxon>
        <taxon>Betaproteobacteria</taxon>
        <taxon>Burkholderiales</taxon>
        <taxon>Burkholderiaceae</taxon>
        <taxon>Caballeronia</taxon>
    </lineage>
</organism>
<dbReference type="Gene3D" id="2.130.10.130">
    <property type="entry name" value="Integrin alpha, N-terminal"/>
    <property type="match status" value="1"/>
</dbReference>
<evidence type="ECO:0000256" key="2">
    <source>
        <dbReference type="SAM" id="SignalP"/>
    </source>
</evidence>
<dbReference type="Pfam" id="PF13517">
    <property type="entry name" value="FG-GAP_3"/>
    <property type="match status" value="1"/>
</dbReference>
<protein>
    <recommendedName>
        <fullName evidence="5">FG-GAP repeat protein</fullName>
    </recommendedName>
</protein>
<sequence length="386" mass="40945">MKRLLSLILAATLAACGGGGSPSTSASTPATPVVPASTPAAPIAVQATSYLNKVTAAAALGPQALPSEVAVGNAVAFGDFFQDGSYSMVTHTLEYNPQDASTANKFGHIHFYKKVNGSWGDHTSDILANNVGCLHPRKAVVADFNGDGKPDVLFACHGFDASPYPGEQMHLLLSQPNGSYNNVILPFTGYFHGAAAADFSGKGFADIAVVDPIIAGTPYFLTNNGDGTFTKNTTRLTCAACLHTQIYSAEFIDFSNTGRQDLFLAGSIDDGTGHVPNPFTPTIFKNNGDNTYSQTNETVLPTNPYYQTTLDILSVNGAIYTNNVHLTFDSAVYGYSDIEKIQGNATTQIWSNAAPLPNGWTWLNWIIPYQGKIDSMDSVYGVSVAQ</sequence>
<dbReference type="PANTHER" id="PTHR44103">
    <property type="entry name" value="PROPROTEIN CONVERTASE P"/>
    <property type="match status" value="1"/>
</dbReference>
<dbReference type="RefSeq" id="WP_156529040.1">
    <property type="nucleotide sequence ID" value="NZ_FCOK02000063.1"/>
</dbReference>
<dbReference type="Proteomes" id="UP000054683">
    <property type="component" value="Unassembled WGS sequence"/>
</dbReference>
<feature type="signal peptide" evidence="2">
    <location>
        <begin position="1"/>
        <end position="26"/>
    </location>
</feature>
<name>A0A158IXN1_9BURK</name>
<dbReference type="InterPro" id="IPR013517">
    <property type="entry name" value="FG-GAP"/>
</dbReference>
<dbReference type="InterPro" id="IPR028994">
    <property type="entry name" value="Integrin_alpha_N"/>
</dbReference>
<dbReference type="SUPFAM" id="SSF69318">
    <property type="entry name" value="Integrin alpha N-terminal domain"/>
    <property type="match status" value="1"/>
</dbReference>
<dbReference type="PANTHER" id="PTHR44103:SF1">
    <property type="entry name" value="PROPROTEIN CONVERTASE P"/>
    <property type="match status" value="1"/>
</dbReference>
<gene>
    <name evidence="3" type="ORF">AWB69_06759</name>
</gene>
<evidence type="ECO:0000313" key="4">
    <source>
        <dbReference type="Proteomes" id="UP000054683"/>
    </source>
</evidence>
<accession>A0A158IXN1</accession>
<dbReference type="AlphaFoldDB" id="A0A158IXN1"/>
<proteinExistence type="predicted"/>
<dbReference type="OrthoDB" id="480426at2"/>
<evidence type="ECO:0000256" key="1">
    <source>
        <dbReference type="ARBA" id="ARBA00022729"/>
    </source>
</evidence>
<evidence type="ECO:0000313" key="3">
    <source>
        <dbReference type="EMBL" id="SAL60840.1"/>
    </source>
</evidence>
<dbReference type="EMBL" id="FCOK02000063">
    <property type="protein sequence ID" value="SAL60840.1"/>
    <property type="molecule type" value="Genomic_DNA"/>
</dbReference>
<feature type="chain" id="PRO_5008501992" description="FG-GAP repeat protein" evidence="2">
    <location>
        <begin position="27"/>
        <end position="386"/>
    </location>
</feature>
<dbReference type="PROSITE" id="PS51257">
    <property type="entry name" value="PROKAR_LIPOPROTEIN"/>
    <property type="match status" value="1"/>
</dbReference>